<proteinExistence type="predicted"/>
<feature type="domain" description="Peptidase S24/S26A/S26B/S26C" evidence="1">
    <location>
        <begin position="95"/>
        <end position="216"/>
    </location>
</feature>
<evidence type="ECO:0000313" key="2">
    <source>
        <dbReference type="EMBL" id="TCW00425.1"/>
    </source>
</evidence>
<dbReference type="Proteomes" id="UP000295719">
    <property type="component" value="Unassembled WGS sequence"/>
</dbReference>
<evidence type="ECO:0000259" key="1">
    <source>
        <dbReference type="Pfam" id="PF00717"/>
    </source>
</evidence>
<reference evidence="2 3" key="1">
    <citation type="submission" date="2019-03" db="EMBL/GenBank/DDBJ databases">
        <title>Genomic Encyclopedia of Type Strains, Phase IV (KMG-IV): sequencing the most valuable type-strain genomes for metagenomic binning, comparative biology and taxonomic classification.</title>
        <authorList>
            <person name="Goeker M."/>
        </authorList>
    </citation>
    <scope>NUCLEOTIDE SEQUENCE [LARGE SCALE GENOMIC DNA]</scope>
    <source>
        <strain evidence="2 3">DSM 19580</strain>
    </source>
</reference>
<dbReference type="OrthoDB" id="9791537at2"/>
<dbReference type="RefSeq" id="WP_131863981.1">
    <property type="nucleotide sequence ID" value="NZ_SMCR01000001.1"/>
</dbReference>
<dbReference type="EMBL" id="SMCR01000001">
    <property type="protein sequence ID" value="TCW00425.1"/>
    <property type="molecule type" value="Genomic_DNA"/>
</dbReference>
<dbReference type="CDD" id="cd00093">
    <property type="entry name" value="HTH_XRE"/>
    <property type="match status" value="1"/>
</dbReference>
<dbReference type="InterPro" id="IPR036286">
    <property type="entry name" value="LexA/Signal_pep-like_sf"/>
</dbReference>
<dbReference type="SUPFAM" id="SSF51306">
    <property type="entry name" value="LexA/Signal peptidase"/>
    <property type="match status" value="1"/>
</dbReference>
<evidence type="ECO:0000313" key="3">
    <source>
        <dbReference type="Proteomes" id="UP000295719"/>
    </source>
</evidence>
<name>A0A4R3Z7C2_9GAMM</name>
<organism evidence="2 3">
    <name type="scientific">Biostraticola tofi</name>
    <dbReference type="NCBI Taxonomy" id="466109"/>
    <lineage>
        <taxon>Bacteria</taxon>
        <taxon>Pseudomonadati</taxon>
        <taxon>Pseudomonadota</taxon>
        <taxon>Gammaproteobacteria</taxon>
        <taxon>Enterobacterales</taxon>
        <taxon>Bruguierivoracaceae</taxon>
        <taxon>Biostraticola</taxon>
    </lineage>
</organism>
<sequence>MENKEIRKMNLENLINEYQAKGLNKAQFAEACGTSASTLSQVIGNNPTRNVGDKMARKIELMLNLGSGWMDKAHSPQEAGNVTYAGPYKPGKRYPVLSAVSAGAWSEANEPYSIEDVGEWQESDAKIQGTGFWLVVEGDSMTAPTGVSIPENSLVLFDTGREPVNGSLVIAKMVDANEATFKKFIIDGGQRYLKGLNPAWPLVPINGNCKIIGVAIETRMKLV</sequence>
<dbReference type="InterPro" id="IPR039418">
    <property type="entry name" value="LexA-like"/>
</dbReference>
<dbReference type="PANTHER" id="PTHR33516:SF2">
    <property type="entry name" value="LEXA REPRESSOR-RELATED"/>
    <property type="match status" value="1"/>
</dbReference>
<dbReference type="Gene3D" id="2.10.109.10">
    <property type="entry name" value="Umud Fragment, subunit A"/>
    <property type="match status" value="1"/>
</dbReference>
<dbReference type="Pfam" id="PF00717">
    <property type="entry name" value="Peptidase_S24"/>
    <property type="match status" value="1"/>
</dbReference>
<gene>
    <name evidence="2" type="ORF">EDC52_101775</name>
</gene>
<comment type="caution">
    <text evidence="2">The sequence shown here is derived from an EMBL/GenBank/DDBJ whole genome shotgun (WGS) entry which is preliminary data.</text>
</comment>
<dbReference type="AlphaFoldDB" id="A0A4R3Z7C2"/>
<keyword evidence="3" id="KW-1185">Reference proteome</keyword>
<dbReference type="InterPro" id="IPR050077">
    <property type="entry name" value="LexA_repressor"/>
</dbReference>
<dbReference type="CDD" id="cd06529">
    <property type="entry name" value="S24_LexA-like"/>
    <property type="match status" value="1"/>
</dbReference>
<accession>A0A4R3Z7C2</accession>
<protein>
    <submittedName>
        <fullName evidence="2">Peptidase S24-like protein</fullName>
    </submittedName>
</protein>
<dbReference type="InterPro" id="IPR015927">
    <property type="entry name" value="Peptidase_S24_S26A/B/C"/>
</dbReference>
<dbReference type="InterPro" id="IPR001387">
    <property type="entry name" value="Cro/C1-type_HTH"/>
</dbReference>
<dbReference type="PANTHER" id="PTHR33516">
    <property type="entry name" value="LEXA REPRESSOR"/>
    <property type="match status" value="1"/>
</dbReference>